<dbReference type="InterPro" id="IPR004090">
    <property type="entry name" value="Chemotax_Me-accpt_rcpt"/>
</dbReference>
<dbReference type="InterPro" id="IPR024478">
    <property type="entry name" value="HlyB_4HB_MCP"/>
</dbReference>
<dbReference type="InterPro" id="IPR003660">
    <property type="entry name" value="HAMP_dom"/>
</dbReference>
<dbReference type="GO" id="GO:0004888">
    <property type="term" value="F:transmembrane signaling receptor activity"/>
    <property type="evidence" value="ECO:0007669"/>
    <property type="project" value="InterPro"/>
</dbReference>
<evidence type="ECO:0000256" key="3">
    <source>
        <dbReference type="ARBA" id="ARBA00023224"/>
    </source>
</evidence>
<keyword evidence="1 6" id="KW-0812">Transmembrane</keyword>
<dbReference type="STRING" id="161355.PS9374_02968"/>
<dbReference type="AlphaFoldDB" id="A0A161LKK9"/>
<feature type="domain" description="HAMP" evidence="8">
    <location>
        <begin position="226"/>
        <end position="278"/>
    </location>
</feature>
<feature type="transmembrane region" description="Helical" evidence="6">
    <location>
        <begin position="30"/>
        <end position="52"/>
    </location>
</feature>
<evidence type="ECO:0000256" key="5">
    <source>
        <dbReference type="PROSITE-ProRule" id="PRU00284"/>
    </source>
</evidence>
<dbReference type="SMART" id="SM00283">
    <property type="entry name" value="MA"/>
    <property type="match status" value="1"/>
</dbReference>
<sequence length="542" mass="55335">MSSAAAPVPGASARRSLTARGRDLPLTVKIMSAVAAMATACLLVIAVSVTGLNTADEKASAIYTGGVRPIQTLAELHSDVLQVRNLVLNYYLSDAEYRKANAADMHKLDANIDKNAEAFVPMTADAAASERLYADWAAYKAIRDEKIMPAADKGDLDAFWDGFNEAEPITERLDEGFAELRAAQAETAVANAAASHDTVGQVVTRVGVIGALGLAAGLALAWLVARGIAGPLRRVTAVLDAVSRGDLTQRAALERRDEVGTMAAALARATDSMHHTIGVIHANATALGASSQELEAVSDQLAGTASGTAAQAAQARGAAREVTESVNTLAAASEQMGASIREISAGASDAATVAAEAVTSAQETTAVVGKLGTSSAEIGDILKVITSIAEQTNLLALNATIEAARAGDAGKGFAVVAAEVKELAQETAKATEDIAERIDAIQGDTAAAVTAIGKISAIIGTISTYQTTIAAAVEEQTATTGEISRSVSDAALGVGDIAGGMTAVADAAQQTTEGVVASRQAAEELARMSADLTELVARFRLN</sequence>
<evidence type="ECO:0000259" key="8">
    <source>
        <dbReference type="PROSITE" id="PS50885"/>
    </source>
</evidence>
<evidence type="ECO:0000256" key="4">
    <source>
        <dbReference type="ARBA" id="ARBA00029447"/>
    </source>
</evidence>
<dbReference type="Gene3D" id="1.10.287.950">
    <property type="entry name" value="Methyl-accepting chemotaxis protein"/>
    <property type="match status" value="1"/>
</dbReference>
<feature type="domain" description="Methyl-accepting transducer" evidence="7">
    <location>
        <begin position="290"/>
        <end position="526"/>
    </location>
</feature>
<accession>A0A161LKK9</accession>
<dbReference type="PROSITE" id="PS50885">
    <property type="entry name" value="HAMP"/>
    <property type="match status" value="1"/>
</dbReference>
<keyword evidence="2 6" id="KW-1133">Transmembrane helix</keyword>
<dbReference type="Pfam" id="PF12729">
    <property type="entry name" value="4HB_MCP_1"/>
    <property type="match status" value="1"/>
</dbReference>
<dbReference type="GO" id="GO:0006935">
    <property type="term" value="P:chemotaxis"/>
    <property type="evidence" value="ECO:0007669"/>
    <property type="project" value="InterPro"/>
</dbReference>
<reference evidence="10" key="2">
    <citation type="submission" date="2016-04" db="EMBL/GenBank/DDBJ databases">
        <title>Planomonospora sphaerica JCM9374 whole genome shotgun sequence.</title>
        <authorList>
            <person name="Suzuki T."/>
            <person name="Dohra H."/>
            <person name="Kodani S."/>
        </authorList>
    </citation>
    <scope>NUCLEOTIDE SEQUENCE [LARGE SCALE GENOMIC DNA]</scope>
    <source>
        <strain evidence="10">JCM 9374</strain>
    </source>
</reference>
<reference evidence="9 10" key="1">
    <citation type="journal article" date="2016" name="Genome Announc.">
        <title>Draft Genome Sequence of Planomonospora sphaerica JCM9374, a Rare Actinomycete.</title>
        <authorList>
            <person name="Dohra H."/>
            <person name="Suzuki T."/>
            <person name="Inoue Y."/>
            <person name="Kodani S."/>
        </authorList>
    </citation>
    <scope>NUCLEOTIDE SEQUENCE [LARGE SCALE GENOMIC DNA]</scope>
    <source>
        <strain evidence="9 10">JCM 9374</strain>
    </source>
</reference>
<dbReference type="EMBL" id="BDCX01000006">
    <property type="protein sequence ID" value="GAT67315.1"/>
    <property type="molecule type" value="Genomic_DNA"/>
</dbReference>
<dbReference type="GO" id="GO:0016020">
    <property type="term" value="C:membrane"/>
    <property type="evidence" value="ECO:0007669"/>
    <property type="project" value="InterPro"/>
</dbReference>
<evidence type="ECO:0000313" key="9">
    <source>
        <dbReference type="EMBL" id="GAT67315.1"/>
    </source>
</evidence>
<dbReference type="PROSITE" id="PS50111">
    <property type="entry name" value="CHEMOTAXIS_TRANSDUC_2"/>
    <property type="match status" value="1"/>
</dbReference>
<dbReference type="PRINTS" id="PR00260">
    <property type="entry name" value="CHEMTRNSDUCR"/>
</dbReference>
<keyword evidence="3 5" id="KW-0807">Transducer</keyword>
<dbReference type="InterPro" id="IPR004089">
    <property type="entry name" value="MCPsignal_dom"/>
</dbReference>
<evidence type="ECO:0000256" key="6">
    <source>
        <dbReference type="SAM" id="Phobius"/>
    </source>
</evidence>
<evidence type="ECO:0000259" key="7">
    <source>
        <dbReference type="PROSITE" id="PS50111"/>
    </source>
</evidence>
<dbReference type="CDD" id="cd06225">
    <property type="entry name" value="HAMP"/>
    <property type="match status" value="1"/>
</dbReference>
<dbReference type="SUPFAM" id="SSF58104">
    <property type="entry name" value="Methyl-accepting chemotaxis protein (MCP) signaling domain"/>
    <property type="match status" value="1"/>
</dbReference>
<dbReference type="Pfam" id="PF00015">
    <property type="entry name" value="MCPsignal"/>
    <property type="match status" value="1"/>
</dbReference>
<dbReference type="PANTHER" id="PTHR32089:SF112">
    <property type="entry name" value="LYSOZYME-LIKE PROTEIN-RELATED"/>
    <property type="match status" value="1"/>
</dbReference>
<dbReference type="GO" id="GO:0007165">
    <property type="term" value="P:signal transduction"/>
    <property type="evidence" value="ECO:0007669"/>
    <property type="project" value="UniProtKB-KW"/>
</dbReference>
<keyword evidence="6" id="KW-0472">Membrane</keyword>
<protein>
    <submittedName>
        <fullName evidence="9">Methyl-accepting chemotaxis protein</fullName>
    </submittedName>
</protein>
<name>A0A161LKK9_9ACTN</name>
<feature type="transmembrane region" description="Helical" evidence="6">
    <location>
        <begin position="206"/>
        <end position="225"/>
    </location>
</feature>
<comment type="similarity">
    <text evidence="4">Belongs to the methyl-accepting chemotaxis (MCP) protein family.</text>
</comment>
<evidence type="ECO:0000256" key="2">
    <source>
        <dbReference type="ARBA" id="ARBA00022989"/>
    </source>
</evidence>
<gene>
    <name evidence="9" type="ORF">PS9374_02968</name>
</gene>
<dbReference type="Pfam" id="PF00672">
    <property type="entry name" value="HAMP"/>
    <property type="match status" value="1"/>
</dbReference>
<dbReference type="Proteomes" id="UP000077701">
    <property type="component" value="Unassembled WGS sequence"/>
</dbReference>
<dbReference type="OrthoDB" id="5177055at2"/>
<proteinExistence type="inferred from homology"/>
<keyword evidence="10" id="KW-1185">Reference proteome</keyword>
<organism evidence="9 10">
    <name type="scientific">Planomonospora sphaerica</name>
    <dbReference type="NCBI Taxonomy" id="161355"/>
    <lineage>
        <taxon>Bacteria</taxon>
        <taxon>Bacillati</taxon>
        <taxon>Actinomycetota</taxon>
        <taxon>Actinomycetes</taxon>
        <taxon>Streptosporangiales</taxon>
        <taxon>Streptosporangiaceae</taxon>
        <taxon>Planomonospora</taxon>
    </lineage>
</organism>
<dbReference type="PANTHER" id="PTHR32089">
    <property type="entry name" value="METHYL-ACCEPTING CHEMOTAXIS PROTEIN MCPB"/>
    <property type="match status" value="1"/>
</dbReference>
<evidence type="ECO:0000313" key="10">
    <source>
        <dbReference type="Proteomes" id="UP000077701"/>
    </source>
</evidence>
<comment type="caution">
    <text evidence="9">The sequence shown here is derived from an EMBL/GenBank/DDBJ whole genome shotgun (WGS) entry which is preliminary data.</text>
</comment>
<evidence type="ECO:0000256" key="1">
    <source>
        <dbReference type="ARBA" id="ARBA00022692"/>
    </source>
</evidence>
<dbReference type="SMART" id="SM00304">
    <property type="entry name" value="HAMP"/>
    <property type="match status" value="1"/>
</dbReference>